<dbReference type="AlphaFoldDB" id="A0A0J9DZG8"/>
<dbReference type="Proteomes" id="UP000037178">
    <property type="component" value="Unassembled WGS sequence"/>
</dbReference>
<accession>A0A0J9DZG8</accession>
<proteinExistence type="predicted"/>
<comment type="caution">
    <text evidence="1">The sequence shown here is derived from an EMBL/GenBank/DDBJ whole genome shotgun (WGS) entry which is preliminary data.</text>
</comment>
<evidence type="ECO:0000313" key="2">
    <source>
        <dbReference type="Proteomes" id="UP000037178"/>
    </source>
</evidence>
<evidence type="ECO:0000313" key="1">
    <source>
        <dbReference type="EMBL" id="KMW56081.1"/>
    </source>
</evidence>
<gene>
    <name evidence="1" type="ORF">AIOL_001033</name>
</gene>
<sequence>MKKMRGLCCHRNVYAGLCTSHGFAAWASDKPEIYVPAALLYAVLAWMG</sequence>
<organism evidence="1 2">
    <name type="scientific">Candidatus Rhodobacter oscarellae</name>
    <dbReference type="NCBI Taxonomy" id="1675527"/>
    <lineage>
        <taxon>Bacteria</taxon>
        <taxon>Pseudomonadati</taxon>
        <taxon>Pseudomonadota</taxon>
        <taxon>Alphaproteobacteria</taxon>
        <taxon>Rhodobacterales</taxon>
        <taxon>Rhodobacter group</taxon>
        <taxon>Rhodobacter</taxon>
    </lineage>
</organism>
<dbReference type="PATRIC" id="fig|1675527.3.peg.1102"/>
<protein>
    <submittedName>
        <fullName evidence="1">Uncharacterized protein</fullName>
    </submittedName>
</protein>
<reference evidence="1 2" key="1">
    <citation type="submission" date="2015-06" db="EMBL/GenBank/DDBJ databases">
        <title>Draft genome sequence of an Alphaproteobacteria species associated to the Mediterranean sponge Oscarella lobularis.</title>
        <authorList>
            <person name="Jourda C."/>
            <person name="Santini S."/>
            <person name="Claverie J.-M."/>
        </authorList>
    </citation>
    <scope>NUCLEOTIDE SEQUENCE [LARGE SCALE GENOMIC DNA]</scope>
    <source>
        <strain evidence="1">IGS</strain>
    </source>
</reference>
<name>A0A0J9DZG8_9RHOB</name>
<dbReference type="EMBL" id="LFTY01000002">
    <property type="protein sequence ID" value="KMW56081.1"/>
    <property type="molecule type" value="Genomic_DNA"/>
</dbReference>
<keyword evidence="2" id="KW-1185">Reference proteome</keyword>